<organism evidence="2 3">
    <name type="scientific">Seminavis robusta</name>
    <dbReference type="NCBI Taxonomy" id="568900"/>
    <lineage>
        <taxon>Eukaryota</taxon>
        <taxon>Sar</taxon>
        <taxon>Stramenopiles</taxon>
        <taxon>Ochrophyta</taxon>
        <taxon>Bacillariophyta</taxon>
        <taxon>Bacillariophyceae</taxon>
        <taxon>Bacillariophycidae</taxon>
        <taxon>Naviculales</taxon>
        <taxon>Naviculaceae</taxon>
        <taxon>Seminavis</taxon>
    </lineage>
</organism>
<protein>
    <submittedName>
        <fullName evidence="2">Uncharacterized protein</fullName>
    </submittedName>
</protein>
<name>A0A9N8ET71_9STRA</name>
<accession>A0A9N8ET71</accession>
<reference evidence="2" key="1">
    <citation type="submission" date="2020-06" db="EMBL/GenBank/DDBJ databases">
        <authorList>
            <consortium name="Plant Systems Biology data submission"/>
        </authorList>
    </citation>
    <scope>NUCLEOTIDE SEQUENCE</scope>
    <source>
        <strain evidence="2">D6</strain>
    </source>
</reference>
<keyword evidence="3" id="KW-1185">Reference proteome</keyword>
<dbReference type="AlphaFoldDB" id="A0A9N8ET71"/>
<feature type="region of interest" description="Disordered" evidence="1">
    <location>
        <begin position="1"/>
        <end position="60"/>
    </location>
</feature>
<evidence type="ECO:0000313" key="3">
    <source>
        <dbReference type="Proteomes" id="UP001153069"/>
    </source>
</evidence>
<dbReference type="EMBL" id="CAICTM010001803">
    <property type="protein sequence ID" value="CAB9526293.1"/>
    <property type="molecule type" value="Genomic_DNA"/>
</dbReference>
<gene>
    <name evidence="2" type="ORF">SEMRO_1805_G298830.1</name>
</gene>
<feature type="compositionally biased region" description="Acidic residues" evidence="1">
    <location>
        <begin position="34"/>
        <end position="50"/>
    </location>
</feature>
<proteinExistence type="predicted"/>
<evidence type="ECO:0000256" key="1">
    <source>
        <dbReference type="SAM" id="MobiDB-lite"/>
    </source>
</evidence>
<dbReference type="Proteomes" id="UP001153069">
    <property type="component" value="Unassembled WGS sequence"/>
</dbReference>
<dbReference type="OrthoDB" id="47056at2759"/>
<sequence>MQTTVGGRELMAVAPDDYPLLMKNATSNDTSKPDEEEATPNDSVEEEDSMVEQLPPPPRPKYYELVEQIQKLTSIEDAQGRTQRNSHTAYNRAIVVQHAPWLPYRRLCKDTCCVETVAISLEQDDHQIIQNRDGRTLADLTLQQFDKPKQHYRFHSQSINEAVLPCIVPGTIIQIENHNKGLQYFWKVLRPKIKVPYILLTTGTDDDSPQFGAEYISDPLLIKWYGTNPKYSNHLSFQKHLGTKFRGFHLGLSGVVHPQERFLLPYLELTNFTNPFADKEQWDFSKQPLDFSKDVFVHFGLRRKNRKALWKVLCPQNATSGVSCNRETTNLPVHAINADMSQYRFGVSPIGAGYDCYRTYEMLLLGIIPIIEERFPESYDLFEGLPVIHMADMGEANSTQQFKDAIVNYIESDKFQESNFEAGWERLFLKHRRRQLLRDAGREKEIVVDDQGKEYYQAYLYSSDEKDIFCRDNGSCESSKDKNAMDWFSSPKPKMTLKEKEKVIKEKDWLMKWEHKGQRPAIW</sequence>
<comment type="caution">
    <text evidence="2">The sequence shown here is derived from an EMBL/GenBank/DDBJ whole genome shotgun (WGS) entry which is preliminary data.</text>
</comment>
<evidence type="ECO:0000313" key="2">
    <source>
        <dbReference type="EMBL" id="CAB9526293.1"/>
    </source>
</evidence>